<dbReference type="EMBL" id="PQXI01000028">
    <property type="protein sequence ID" value="TGO28419.1"/>
    <property type="molecule type" value="Genomic_DNA"/>
</dbReference>
<proteinExistence type="predicted"/>
<keyword evidence="4" id="KW-1185">Reference proteome</keyword>
<evidence type="ECO:0000313" key="4">
    <source>
        <dbReference type="Proteomes" id="UP000297910"/>
    </source>
</evidence>
<evidence type="ECO:0000256" key="1">
    <source>
        <dbReference type="SAM" id="MobiDB-lite"/>
    </source>
</evidence>
<gene>
    <name evidence="3" type="ORF">BPAE_0028g00680</name>
</gene>
<name>A0A4Z1FZW6_9HELO</name>
<comment type="caution">
    <text evidence="3">The sequence shown here is derived from an EMBL/GenBank/DDBJ whole genome shotgun (WGS) entry which is preliminary data.</text>
</comment>
<organism evidence="3 4">
    <name type="scientific">Botrytis paeoniae</name>
    <dbReference type="NCBI Taxonomy" id="278948"/>
    <lineage>
        <taxon>Eukaryota</taxon>
        <taxon>Fungi</taxon>
        <taxon>Dikarya</taxon>
        <taxon>Ascomycota</taxon>
        <taxon>Pezizomycotina</taxon>
        <taxon>Leotiomycetes</taxon>
        <taxon>Helotiales</taxon>
        <taxon>Sclerotiniaceae</taxon>
        <taxon>Botrytis</taxon>
    </lineage>
</organism>
<feature type="compositionally biased region" description="Basic and acidic residues" evidence="1">
    <location>
        <begin position="313"/>
        <end position="323"/>
    </location>
</feature>
<sequence length="330" mass="37658">MLAGQDCGLRGLIRPPLLLTSKQNQLLHRHKASFLDFKAHFRSFPIKLSRGILFKGFTMTRKRSHSEASSDSPTTSEHEDSTTSEIPTAAFFVDSVGTDMVDIHVGRGKEKKLFRVHQKRICTQSSYFKECFKHGKKVTKLPFRSPKLFDMIINTMYSLYQLAEFIELPAAMDGIMDLIRSRHYEKDFYNGARSVEDIYNNTCLNSQLRAYAIELFVYNLRGDTDEKEEVIPNHAVSSLLEVAGFTDDFINLSREITIEDPRNSGCRFHVHGEDDVCGETKDTDEFEDDEYVWKADSDNEVEEDEDAIGSDEGGNRAEIRDVNIEVDLEA</sequence>
<evidence type="ECO:0000313" key="3">
    <source>
        <dbReference type="EMBL" id="TGO28419.1"/>
    </source>
</evidence>
<feature type="region of interest" description="Disordered" evidence="1">
    <location>
        <begin position="64"/>
        <end position="83"/>
    </location>
</feature>
<dbReference type="AlphaFoldDB" id="A0A4Z1FZW6"/>
<reference evidence="3 4" key="1">
    <citation type="submission" date="2017-12" db="EMBL/GenBank/DDBJ databases">
        <title>Comparative genomics of Botrytis spp.</title>
        <authorList>
            <person name="Valero-Jimenez C.A."/>
            <person name="Tapia P."/>
            <person name="Veloso J."/>
            <person name="Silva-Moreno E."/>
            <person name="Staats M."/>
            <person name="Valdes J.H."/>
            <person name="Van Kan J.A.L."/>
        </authorList>
    </citation>
    <scope>NUCLEOTIDE SEQUENCE [LARGE SCALE GENOMIC DNA]</scope>
    <source>
        <strain evidence="3 4">Bp0003</strain>
    </source>
</reference>
<dbReference type="Gene3D" id="3.30.710.10">
    <property type="entry name" value="Potassium Channel Kv1.1, Chain A"/>
    <property type="match status" value="1"/>
</dbReference>
<dbReference type="Proteomes" id="UP000297910">
    <property type="component" value="Unassembled WGS sequence"/>
</dbReference>
<dbReference type="Pfam" id="PF00651">
    <property type="entry name" value="BTB"/>
    <property type="match status" value="1"/>
</dbReference>
<dbReference type="InterPro" id="IPR000210">
    <property type="entry name" value="BTB/POZ_dom"/>
</dbReference>
<dbReference type="InterPro" id="IPR011333">
    <property type="entry name" value="SKP1/BTB/POZ_sf"/>
</dbReference>
<protein>
    <recommendedName>
        <fullName evidence="2">BTB domain-containing protein</fullName>
    </recommendedName>
</protein>
<feature type="region of interest" description="Disordered" evidence="1">
    <location>
        <begin position="296"/>
        <end position="330"/>
    </location>
</feature>
<accession>A0A4Z1FZW6</accession>
<dbReference type="SUPFAM" id="SSF54695">
    <property type="entry name" value="POZ domain"/>
    <property type="match status" value="1"/>
</dbReference>
<evidence type="ECO:0000259" key="2">
    <source>
        <dbReference type="PROSITE" id="PS50097"/>
    </source>
</evidence>
<dbReference type="PROSITE" id="PS50097">
    <property type="entry name" value="BTB"/>
    <property type="match status" value="1"/>
</dbReference>
<feature type="compositionally biased region" description="Acidic residues" evidence="1">
    <location>
        <begin position="298"/>
        <end position="309"/>
    </location>
</feature>
<feature type="domain" description="BTB" evidence="2">
    <location>
        <begin position="101"/>
        <end position="158"/>
    </location>
</feature>